<dbReference type="GO" id="GO:0006893">
    <property type="term" value="P:Golgi to plasma membrane transport"/>
    <property type="evidence" value="ECO:0007669"/>
    <property type="project" value="TreeGrafter"/>
</dbReference>
<dbReference type="Proteomes" id="UP000789572">
    <property type="component" value="Unassembled WGS sequence"/>
</dbReference>
<dbReference type="AlphaFoldDB" id="A0A9N9GX07"/>
<gene>
    <name evidence="2" type="ORF">POCULU_LOCUS8987</name>
</gene>
<dbReference type="GO" id="GO:0000145">
    <property type="term" value="C:exocyst"/>
    <property type="evidence" value="ECO:0007669"/>
    <property type="project" value="TreeGrafter"/>
</dbReference>
<protein>
    <submittedName>
        <fullName evidence="2">3210_t:CDS:1</fullName>
    </submittedName>
</protein>
<dbReference type="GO" id="GO:0006887">
    <property type="term" value="P:exocytosis"/>
    <property type="evidence" value="ECO:0007669"/>
    <property type="project" value="TreeGrafter"/>
</dbReference>
<dbReference type="InterPro" id="IPR048627">
    <property type="entry name" value="Sec10_HB"/>
</dbReference>
<proteinExistence type="predicted"/>
<dbReference type="OrthoDB" id="125856at2759"/>
<dbReference type="InterPro" id="IPR009976">
    <property type="entry name" value="Sec10-like"/>
</dbReference>
<accession>A0A9N9GX07</accession>
<evidence type="ECO:0000313" key="2">
    <source>
        <dbReference type="EMBL" id="CAG8632806.1"/>
    </source>
</evidence>
<dbReference type="PANTHER" id="PTHR12100">
    <property type="entry name" value="SEC10"/>
    <property type="match status" value="1"/>
</dbReference>
<sequence>LQRKNTKGGNLFQRAVHQISSSPVPNQQASIGLNDKGLLPVTEEDGQLSIYSAMLIMKIHAEAVKRSVGLSLPTDLAKNASILFHVLLDSIGRQYVETALETTIEQLAAMDGKTDPDFKPLTSLKVAKDIMHLAQNHFQIVILPLASASLTIHRDLIAEKNKFMLGLENKMNMAVQKMVDGINSLHFKFDLVTETLSKKTDFRPKDGDDSILSLATGVHSGIGPHIDGKNLEHFLTEVGMAFHSMLLEHFRKFTVSPAGALVLTKDIAKYQEAIAQYKIAALDECFEMLREIGNLFVVKLDIIPSVLSEGFLSKIEVQHLQPYLAARTDFKSGGIEKLIVANTGVGGNSFNEKARDKLAAIGIGMGLGREVEGIAE</sequence>
<feature type="non-terminal residue" evidence="2">
    <location>
        <position position="376"/>
    </location>
</feature>
<comment type="caution">
    <text evidence="2">The sequence shown here is derived from an EMBL/GenBank/DDBJ whole genome shotgun (WGS) entry which is preliminary data.</text>
</comment>
<reference evidence="2" key="1">
    <citation type="submission" date="2021-06" db="EMBL/GenBank/DDBJ databases">
        <authorList>
            <person name="Kallberg Y."/>
            <person name="Tangrot J."/>
            <person name="Rosling A."/>
        </authorList>
    </citation>
    <scope>NUCLEOTIDE SEQUENCE</scope>
    <source>
        <strain evidence="2">IA702</strain>
    </source>
</reference>
<evidence type="ECO:0000259" key="1">
    <source>
        <dbReference type="Pfam" id="PF07393"/>
    </source>
</evidence>
<dbReference type="PANTHER" id="PTHR12100:SF0">
    <property type="entry name" value="EXOCYST COMPLEX COMPONENT 5"/>
    <property type="match status" value="1"/>
</dbReference>
<name>A0A9N9GX07_9GLOM</name>
<keyword evidence="3" id="KW-1185">Reference proteome</keyword>
<organism evidence="2 3">
    <name type="scientific">Paraglomus occultum</name>
    <dbReference type="NCBI Taxonomy" id="144539"/>
    <lineage>
        <taxon>Eukaryota</taxon>
        <taxon>Fungi</taxon>
        <taxon>Fungi incertae sedis</taxon>
        <taxon>Mucoromycota</taxon>
        <taxon>Glomeromycotina</taxon>
        <taxon>Glomeromycetes</taxon>
        <taxon>Paraglomerales</taxon>
        <taxon>Paraglomeraceae</taxon>
        <taxon>Paraglomus</taxon>
    </lineage>
</organism>
<dbReference type="Pfam" id="PF07393">
    <property type="entry name" value="Sec10_HB"/>
    <property type="match status" value="1"/>
</dbReference>
<feature type="domain" description="Exocyst complex component Sec10-like alpha-helical bundle" evidence="1">
    <location>
        <begin position="35"/>
        <end position="333"/>
    </location>
</feature>
<dbReference type="EMBL" id="CAJVPJ010002993">
    <property type="protein sequence ID" value="CAG8632806.1"/>
    <property type="molecule type" value="Genomic_DNA"/>
</dbReference>
<evidence type="ECO:0000313" key="3">
    <source>
        <dbReference type="Proteomes" id="UP000789572"/>
    </source>
</evidence>